<dbReference type="GO" id="GO:0046872">
    <property type="term" value="F:metal ion binding"/>
    <property type="evidence" value="ECO:0007669"/>
    <property type="project" value="UniProtKB-KW"/>
</dbReference>
<dbReference type="PRINTS" id="PR00983">
    <property type="entry name" value="TRNASYNTHCYS"/>
</dbReference>
<evidence type="ECO:0000256" key="13">
    <source>
        <dbReference type="HAMAP-Rule" id="MF_00041"/>
    </source>
</evidence>
<evidence type="ECO:0000256" key="12">
    <source>
        <dbReference type="ARBA" id="ARBA00023146"/>
    </source>
</evidence>
<dbReference type="GO" id="GO:0004817">
    <property type="term" value="F:cysteine-tRNA ligase activity"/>
    <property type="evidence" value="ECO:0007669"/>
    <property type="project" value="UniProtKB-UniRule"/>
</dbReference>
<evidence type="ECO:0000259" key="15">
    <source>
        <dbReference type="SMART" id="SM00840"/>
    </source>
</evidence>
<dbReference type="EMBL" id="MGJD01000024">
    <property type="protein sequence ID" value="OGN00283.1"/>
    <property type="molecule type" value="Genomic_DNA"/>
</dbReference>
<keyword evidence="14" id="KW-0175">Coiled coil</keyword>
<keyword evidence="11 13" id="KW-0648">Protein biosynthesis</keyword>
<dbReference type="NCBIfam" id="TIGR00435">
    <property type="entry name" value="cysS"/>
    <property type="match status" value="1"/>
</dbReference>
<dbReference type="Proteomes" id="UP000177117">
    <property type="component" value="Unassembled WGS sequence"/>
</dbReference>
<evidence type="ECO:0000256" key="4">
    <source>
        <dbReference type="ARBA" id="ARBA00011245"/>
    </source>
</evidence>
<feature type="coiled-coil region" evidence="14">
    <location>
        <begin position="415"/>
        <end position="442"/>
    </location>
</feature>
<dbReference type="SUPFAM" id="SSF47323">
    <property type="entry name" value="Anticodon-binding domain of a subclass of class I aminoacyl-tRNA synthetases"/>
    <property type="match status" value="1"/>
</dbReference>
<dbReference type="HAMAP" id="MF_00041">
    <property type="entry name" value="Cys_tRNA_synth"/>
    <property type="match status" value="1"/>
</dbReference>
<dbReference type="SMART" id="SM00840">
    <property type="entry name" value="DALR_2"/>
    <property type="match status" value="1"/>
</dbReference>
<feature type="binding site" evidence="13">
    <location>
        <position position="277"/>
    </location>
    <ligand>
        <name>ATP</name>
        <dbReference type="ChEBI" id="CHEBI:30616"/>
    </ligand>
</feature>
<feature type="short sequence motif" description="'HIGH' region" evidence="13">
    <location>
        <begin position="22"/>
        <end position="32"/>
    </location>
</feature>
<evidence type="ECO:0000256" key="6">
    <source>
        <dbReference type="ARBA" id="ARBA00022598"/>
    </source>
</evidence>
<comment type="caution">
    <text evidence="13">Lacks conserved residue(s) required for the propagation of feature annotation.</text>
</comment>
<comment type="cofactor">
    <cofactor evidence="1">
        <name>Zn(2+)</name>
        <dbReference type="ChEBI" id="CHEBI:29105"/>
    </cofactor>
</comment>
<proteinExistence type="inferred from homology"/>
<dbReference type="GO" id="GO:0005737">
    <property type="term" value="C:cytoplasm"/>
    <property type="evidence" value="ECO:0007669"/>
    <property type="project" value="UniProtKB-SubCell"/>
</dbReference>
<dbReference type="Gene3D" id="3.40.50.620">
    <property type="entry name" value="HUPs"/>
    <property type="match status" value="1"/>
</dbReference>
<dbReference type="PANTHER" id="PTHR10890">
    <property type="entry name" value="CYSTEINYL-TRNA SYNTHETASE"/>
    <property type="match status" value="1"/>
</dbReference>
<evidence type="ECO:0000313" key="16">
    <source>
        <dbReference type="EMBL" id="OGN00283.1"/>
    </source>
</evidence>
<dbReference type="Pfam" id="PF09190">
    <property type="entry name" value="DALR_2"/>
    <property type="match status" value="1"/>
</dbReference>
<dbReference type="InterPro" id="IPR014729">
    <property type="entry name" value="Rossmann-like_a/b/a_fold"/>
</dbReference>
<dbReference type="InterPro" id="IPR015273">
    <property type="entry name" value="Cys-tRNA-synt_Ia_DALR"/>
</dbReference>
<keyword evidence="6 13" id="KW-0436">Ligase</keyword>
<dbReference type="Pfam" id="PF01406">
    <property type="entry name" value="tRNA-synt_1e"/>
    <property type="match status" value="1"/>
</dbReference>
<keyword evidence="9" id="KW-0862">Zinc</keyword>
<dbReference type="GO" id="GO:0005524">
    <property type="term" value="F:ATP binding"/>
    <property type="evidence" value="ECO:0007669"/>
    <property type="project" value="UniProtKB-UniRule"/>
</dbReference>
<dbReference type="SUPFAM" id="SSF52374">
    <property type="entry name" value="Nucleotidylyl transferase"/>
    <property type="match status" value="1"/>
</dbReference>
<organism evidence="16 17">
    <name type="scientific">Candidatus Yanofskybacteria bacterium RIFCSPHIGHO2_01_FULL_41_53</name>
    <dbReference type="NCBI Taxonomy" id="1802663"/>
    <lineage>
        <taxon>Bacteria</taxon>
        <taxon>Candidatus Yanofskyibacteriota</taxon>
    </lineage>
</organism>
<evidence type="ECO:0000313" key="17">
    <source>
        <dbReference type="Proteomes" id="UP000177117"/>
    </source>
</evidence>
<dbReference type="PANTHER" id="PTHR10890:SF3">
    <property type="entry name" value="CYSTEINE--TRNA LIGASE, CYTOPLASMIC"/>
    <property type="match status" value="1"/>
</dbReference>
<dbReference type="CDD" id="cd00672">
    <property type="entry name" value="CysRS_core"/>
    <property type="match status" value="1"/>
</dbReference>
<evidence type="ECO:0000256" key="3">
    <source>
        <dbReference type="ARBA" id="ARBA00005594"/>
    </source>
</evidence>
<evidence type="ECO:0000256" key="8">
    <source>
        <dbReference type="ARBA" id="ARBA00022741"/>
    </source>
</evidence>
<feature type="domain" description="Cysteinyl-tRNA synthetase class Ia DALR" evidence="15">
    <location>
        <begin position="355"/>
        <end position="426"/>
    </location>
</feature>
<evidence type="ECO:0000256" key="1">
    <source>
        <dbReference type="ARBA" id="ARBA00001947"/>
    </source>
</evidence>
<keyword evidence="8 13" id="KW-0547">Nucleotide-binding</keyword>
<comment type="caution">
    <text evidence="16">The sequence shown here is derived from an EMBL/GenBank/DDBJ whole genome shotgun (WGS) entry which is preliminary data.</text>
</comment>
<evidence type="ECO:0000256" key="10">
    <source>
        <dbReference type="ARBA" id="ARBA00022840"/>
    </source>
</evidence>
<evidence type="ECO:0000256" key="2">
    <source>
        <dbReference type="ARBA" id="ARBA00004496"/>
    </source>
</evidence>
<dbReference type="InterPro" id="IPR015803">
    <property type="entry name" value="Cys-tRNA-ligase"/>
</dbReference>
<comment type="subcellular location">
    <subcellularLocation>
        <location evidence="2 13">Cytoplasm</location>
    </subcellularLocation>
</comment>
<gene>
    <name evidence="13" type="primary">cysS</name>
    <name evidence="16" type="ORF">A2650_04525</name>
</gene>
<evidence type="ECO:0000256" key="7">
    <source>
        <dbReference type="ARBA" id="ARBA00022723"/>
    </source>
</evidence>
<dbReference type="AlphaFoldDB" id="A0A1F8EHK2"/>
<keyword evidence="7" id="KW-0479">Metal-binding</keyword>
<dbReference type="EC" id="6.1.1.16" evidence="13"/>
<protein>
    <recommendedName>
        <fullName evidence="13">Cysteine--tRNA ligase</fullName>
        <ecNumber evidence="13">6.1.1.16</ecNumber>
    </recommendedName>
    <alternativeName>
        <fullName evidence="13">Cysteinyl-tRNA synthetase</fullName>
        <shortName evidence="13">CysRS</shortName>
    </alternativeName>
</protein>
<reference evidence="16 17" key="1">
    <citation type="journal article" date="2016" name="Nat. Commun.">
        <title>Thousands of microbial genomes shed light on interconnected biogeochemical processes in an aquifer system.</title>
        <authorList>
            <person name="Anantharaman K."/>
            <person name="Brown C.T."/>
            <person name="Hug L.A."/>
            <person name="Sharon I."/>
            <person name="Castelle C.J."/>
            <person name="Probst A.J."/>
            <person name="Thomas B.C."/>
            <person name="Singh A."/>
            <person name="Wilkins M.J."/>
            <person name="Karaoz U."/>
            <person name="Brodie E.L."/>
            <person name="Williams K.H."/>
            <person name="Hubbard S.S."/>
            <person name="Banfield J.F."/>
        </authorList>
    </citation>
    <scope>NUCLEOTIDE SEQUENCE [LARGE SCALE GENOMIC DNA]</scope>
</reference>
<accession>A0A1F8EHK2</accession>
<name>A0A1F8EHK2_9BACT</name>
<sequence>MQAGSSQASSGLGKIQMFVCGPTVYDYIHIGNARTFVFFDVVAKYLRSQGYEVDYIQNITDIDDKIIKRAQEAGQNPLDWAKEYRQKFEEDMKDLEVSSPRYIPATDHIKQVVGQVKKLIEKKHAYLIENDGYYFDLKTFPEYGKLSGRKSEMADDAVTRIDENDKKRNKGDFCLWKLVKIDKELEIGNSKFEIANGEPAWGSPLGWGRPGWHIEDTAITEHFFGPQYDIHGGGQDLIFPHHEAEITQQESASGKKPFVKYWMHVAFLINKDQKMSKSLGNFETVNELLKKYPKEVLRFYLLSSYYRSPLDYSDMMFKQSRVAISRIAEFVQKLEKINGADNKTADQHIKEAKKKFVEAMDNDFNTPEAFASLFELIRNLNPLIVSNELGKEQVKNLTKLLTEIDEILGVIPEEKQKTPQEVEELVEKREKLRQDKHYAESDEVRSEIEKLGFQIEDTMYGPVINRK</sequence>
<evidence type="ECO:0000256" key="14">
    <source>
        <dbReference type="SAM" id="Coils"/>
    </source>
</evidence>
<dbReference type="Gene3D" id="1.20.120.1910">
    <property type="entry name" value="Cysteine-tRNA ligase, C-terminal anti-codon recognition domain"/>
    <property type="match status" value="1"/>
</dbReference>
<comment type="catalytic activity">
    <reaction evidence="13">
        <text>tRNA(Cys) + L-cysteine + ATP = L-cysteinyl-tRNA(Cys) + AMP + diphosphate</text>
        <dbReference type="Rhea" id="RHEA:17773"/>
        <dbReference type="Rhea" id="RHEA-COMP:9661"/>
        <dbReference type="Rhea" id="RHEA-COMP:9679"/>
        <dbReference type="ChEBI" id="CHEBI:30616"/>
        <dbReference type="ChEBI" id="CHEBI:33019"/>
        <dbReference type="ChEBI" id="CHEBI:35235"/>
        <dbReference type="ChEBI" id="CHEBI:78442"/>
        <dbReference type="ChEBI" id="CHEBI:78517"/>
        <dbReference type="ChEBI" id="CHEBI:456215"/>
        <dbReference type="EC" id="6.1.1.16"/>
    </reaction>
</comment>
<keyword evidence="5 13" id="KW-0963">Cytoplasm</keyword>
<keyword evidence="12 13" id="KW-0030">Aminoacyl-tRNA synthetase</keyword>
<dbReference type="GO" id="GO:0006423">
    <property type="term" value="P:cysteinyl-tRNA aminoacylation"/>
    <property type="evidence" value="ECO:0007669"/>
    <property type="project" value="UniProtKB-UniRule"/>
</dbReference>
<comment type="similarity">
    <text evidence="3 13">Belongs to the class-I aminoacyl-tRNA synthetase family.</text>
</comment>
<dbReference type="InterPro" id="IPR009080">
    <property type="entry name" value="tRNAsynth_Ia_anticodon-bd"/>
</dbReference>
<evidence type="ECO:0000256" key="11">
    <source>
        <dbReference type="ARBA" id="ARBA00022917"/>
    </source>
</evidence>
<keyword evidence="10 13" id="KW-0067">ATP-binding</keyword>
<evidence type="ECO:0000256" key="9">
    <source>
        <dbReference type="ARBA" id="ARBA00022833"/>
    </source>
</evidence>
<evidence type="ECO:0000256" key="5">
    <source>
        <dbReference type="ARBA" id="ARBA00022490"/>
    </source>
</evidence>
<feature type="short sequence motif" description="'KMSKS' region" evidence="13">
    <location>
        <begin position="274"/>
        <end position="278"/>
    </location>
</feature>
<dbReference type="InterPro" id="IPR032678">
    <property type="entry name" value="tRNA-synt_1_cat_dom"/>
</dbReference>
<comment type="subunit">
    <text evidence="4 13">Monomer.</text>
</comment>
<dbReference type="InterPro" id="IPR024909">
    <property type="entry name" value="Cys-tRNA/MSH_ligase"/>
</dbReference>